<dbReference type="Proteomes" id="UP000435138">
    <property type="component" value="Unassembled WGS sequence"/>
</dbReference>
<reference evidence="2 3" key="1">
    <citation type="submission" date="2019-11" db="EMBL/GenBank/DDBJ databases">
        <title>Genome analysis of Rhizobacterium cereale a novel genus and species isolated from maize roots in North Spain.</title>
        <authorList>
            <person name="Menendez E."/>
            <person name="Flores-Felix J.D."/>
            <person name="Ramirez-Bahena M.-H."/>
            <person name="Igual J.M."/>
            <person name="Garcia-Fraile P."/>
            <person name="Peix A."/>
            <person name="Velazquez E."/>
        </authorList>
    </citation>
    <scope>NUCLEOTIDE SEQUENCE [LARGE SCALE GENOMIC DNA]</scope>
    <source>
        <strain evidence="2 3">RZME27</strain>
    </source>
</reference>
<protein>
    <submittedName>
        <fullName evidence="2">Uncharacterized protein</fullName>
    </submittedName>
</protein>
<organism evidence="2 3">
    <name type="scientific">Endobacterium cereale</name>
    <dbReference type="NCBI Taxonomy" id="2663029"/>
    <lineage>
        <taxon>Bacteria</taxon>
        <taxon>Pseudomonadati</taxon>
        <taxon>Pseudomonadota</taxon>
        <taxon>Alphaproteobacteria</taxon>
        <taxon>Hyphomicrobiales</taxon>
        <taxon>Rhizobiaceae</taxon>
        <taxon>Endobacterium</taxon>
    </lineage>
</organism>
<accession>A0A6A8AAJ7</accession>
<keyword evidence="3" id="KW-1185">Reference proteome</keyword>
<feature type="transmembrane region" description="Helical" evidence="1">
    <location>
        <begin position="131"/>
        <end position="152"/>
    </location>
</feature>
<comment type="caution">
    <text evidence="2">The sequence shown here is derived from an EMBL/GenBank/DDBJ whole genome shotgun (WGS) entry which is preliminary data.</text>
</comment>
<gene>
    <name evidence="2" type="ORF">GAO09_16940</name>
</gene>
<feature type="transmembrane region" description="Helical" evidence="1">
    <location>
        <begin position="107"/>
        <end position="125"/>
    </location>
</feature>
<keyword evidence="1" id="KW-0812">Transmembrane</keyword>
<keyword evidence="1" id="KW-0472">Membrane</keyword>
<keyword evidence="1" id="KW-1133">Transmembrane helix</keyword>
<feature type="transmembrane region" description="Helical" evidence="1">
    <location>
        <begin position="16"/>
        <end position="37"/>
    </location>
</feature>
<dbReference type="RefSeq" id="WP_153355179.1">
    <property type="nucleotide sequence ID" value="NZ_JAYKOO010000007.1"/>
</dbReference>
<dbReference type="AlphaFoldDB" id="A0A6A8AAJ7"/>
<evidence type="ECO:0000313" key="3">
    <source>
        <dbReference type="Proteomes" id="UP000435138"/>
    </source>
</evidence>
<evidence type="ECO:0000313" key="2">
    <source>
        <dbReference type="EMBL" id="MQY47724.1"/>
    </source>
</evidence>
<proteinExistence type="predicted"/>
<name>A0A6A8AAJ7_9HYPH</name>
<evidence type="ECO:0000256" key="1">
    <source>
        <dbReference type="SAM" id="Phobius"/>
    </source>
</evidence>
<dbReference type="EMBL" id="WIXI01000045">
    <property type="protein sequence ID" value="MQY47724.1"/>
    <property type="molecule type" value="Genomic_DNA"/>
</dbReference>
<sequence>MTAANPTVTRSTPSRFALWLVFLCAIAFVAGMHVGIIGSLRPMPENRDVLVENAVVSWLTLKRTGLALVFLLFWDQLSVKTVGLEPETGRKTPGHVFHRLRDLDKMLITLLVAPALFFLPAWFAFGGHGFAAVLMAAIVLYCGPLFLPLGALGRIALMALWFAIGWTGADLFGRAMTDESTECQAALVLKSGEALPCETVIGLRNYEGVLVVKDGRSRFVPLADIDAAALGKTVRWAADDLLR</sequence>